<evidence type="ECO:0000256" key="1">
    <source>
        <dbReference type="ARBA" id="ARBA00004123"/>
    </source>
</evidence>
<keyword evidence="6" id="KW-0539">Nucleus</keyword>
<dbReference type="GO" id="GO:0030527">
    <property type="term" value="F:structural constituent of chromatin"/>
    <property type="evidence" value="ECO:0007669"/>
    <property type="project" value="InterPro"/>
</dbReference>
<keyword evidence="7" id="KW-0544">Nucleosome core</keyword>
<dbReference type="AlphaFoldDB" id="A0A200PUQ5"/>
<comment type="caution">
    <text evidence="10">The sequence shown here is derived from an EMBL/GenBank/DDBJ whole genome shotgun (WGS) entry which is preliminary data.</text>
</comment>
<dbReference type="CDD" id="cd22911">
    <property type="entry name" value="HFD_H3"/>
    <property type="match status" value="1"/>
</dbReference>
<evidence type="ECO:0000256" key="4">
    <source>
        <dbReference type="ARBA" id="ARBA00022454"/>
    </source>
</evidence>
<keyword evidence="5" id="KW-0238">DNA-binding</keyword>
<protein>
    <submittedName>
        <fullName evidence="10">Histone H3</fullName>
    </submittedName>
</protein>
<feature type="compositionally biased region" description="Basic residues" evidence="8">
    <location>
        <begin position="56"/>
        <end position="65"/>
    </location>
</feature>
<keyword evidence="11" id="KW-1185">Reference proteome</keyword>
<keyword evidence="4" id="KW-0158">Chromosome</keyword>
<dbReference type="InterPro" id="IPR009072">
    <property type="entry name" value="Histone-fold"/>
</dbReference>
<accession>A0A200PUQ5</accession>
<reference evidence="10 11" key="1">
    <citation type="journal article" date="2017" name="Mol. Plant">
        <title>The Genome of Medicinal Plant Macleaya cordata Provides New Insights into Benzylisoquinoline Alkaloids Metabolism.</title>
        <authorList>
            <person name="Liu X."/>
            <person name="Liu Y."/>
            <person name="Huang P."/>
            <person name="Ma Y."/>
            <person name="Qing Z."/>
            <person name="Tang Q."/>
            <person name="Cao H."/>
            <person name="Cheng P."/>
            <person name="Zheng Y."/>
            <person name="Yuan Z."/>
            <person name="Zhou Y."/>
            <person name="Liu J."/>
            <person name="Tang Z."/>
            <person name="Zhuo Y."/>
            <person name="Zhang Y."/>
            <person name="Yu L."/>
            <person name="Huang J."/>
            <person name="Yang P."/>
            <person name="Peng Q."/>
            <person name="Zhang J."/>
            <person name="Jiang W."/>
            <person name="Zhang Z."/>
            <person name="Lin K."/>
            <person name="Ro D.K."/>
            <person name="Chen X."/>
            <person name="Xiong X."/>
            <person name="Shang Y."/>
            <person name="Huang S."/>
            <person name="Zeng J."/>
        </authorList>
    </citation>
    <scope>NUCLEOTIDE SEQUENCE [LARGE SCALE GENOMIC DNA]</scope>
    <source>
        <strain evidence="11">cv. BLH2017</strain>
        <tissue evidence="10">Root</tissue>
    </source>
</reference>
<gene>
    <name evidence="10" type="ORF">BVC80_9079g78</name>
</gene>
<dbReference type="FunFam" id="1.10.20.10:FF:000085">
    <property type="entry name" value="Histone H3.2"/>
    <property type="match status" value="1"/>
</dbReference>
<evidence type="ECO:0000259" key="9">
    <source>
        <dbReference type="Pfam" id="PF00125"/>
    </source>
</evidence>
<feature type="compositionally biased region" description="Basic residues" evidence="8">
    <location>
        <begin position="1"/>
        <end position="13"/>
    </location>
</feature>
<name>A0A200PUQ5_MACCD</name>
<organism evidence="10 11">
    <name type="scientific">Macleaya cordata</name>
    <name type="common">Five-seeded plume-poppy</name>
    <name type="synonym">Bocconia cordata</name>
    <dbReference type="NCBI Taxonomy" id="56857"/>
    <lineage>
        <taxon>Eukaryota</taxon>
        <taxon>Viridiplantae</taxon>
        <taxon>Streptophyta</taxon>
        <taxon>Embryophyta</taxon>
        <taxon>Tracheophyta</taxon>
        <taxon>Spermatophyta</taxon>
        <taxon>Magnoliopsida</taxon>
        <taxon>Ranunculales</taxon>
        <taxon>Papaveraceae</taxon>
        <taxon>Papaveroideae</taxon>
        <taxon>Macleaya</taxon>
    </lineage>
</organism>
<dbReference type="InterPro" id="IPR007125">
    <property type="entry name" value="H2A/H2B/H3"/>
</dbReference>
<proteinExistence type="inferred from homology"/>
<dbReference type="GO" id="GO:0003677">
    <property type="term" value="F:DNA binding"/>
    <property type="evidence" value="ECO:0007669"/>
    <property type="project" value="UniProtKB-KW"/>
</dbReference>
<feature type="region of interest" description="Disordered" evidence="8">
    <location>
        <begin position="1"/>
        <end position="65"/>
    </location>
</feature>
<feature type="domain" description="Core Histone H2A/H2B/H3" evidence="9">
    <location>
        <begin position="66"/>
        <end position="144"/>
    </location>
</feature>
<sequence>MARTKHFAKRSRARGSNPPPAEGNPQAPGTSRVRRSNRRPAQENTEAPGPSSAPPRRTRKPHRFRPGTVALREIRHFQKTFKLLIPAAPFIRVVREISNEFSRDVCRWQAEALVALQEAAEDYLVHMFEDAMLCAIHAKRVTLKMSTGAYILQSSFLISKAIASTVPRRHGREVPCRVAPRPFFLSVPQY</sequence>
<dbReference type="GO" id="GO:0005634">
    <property type="term" value="C:nucleus"/>
    <property type="evidence" value="ECO:0007669"/>
    <property type="project" value="UniProtKB-SubCell"/>
</dbReference>
<evidence type="ECO:0000313" key="11">
    <source>
        <dbReference type="Proteomes" id="UP000195402"/>
    </source>
</evidence>
<dbReference type="EMBL" id="MVGT01004035">
    <property type="protein sequence ID" value="OVA01937.1"/>
    <property type="molecule type" value="Genomic_DNA"/>
</dbReference>
<dbReference type="Proteomes" id="UP000195402">
    <property type="component" value="Unassembled WGS sequence"/>
</dbReference>
<dbReference type="OrthoDB" id="842664at2759"/>
<dbReference type="FunCoup" id="A0A200PUQ5">
    <property type="interactions" value="324"/>
</dbReference>
<evidence type="ECO:0000256" key="7">
    <source>
        <dbReference type="ARBA" id="ARBA00023269"/>
    </source>
</evidence>
<dbReference type="Gene3D" id="1.10.20.10">
    <property type="entry name" value="Histone, subunit A"/>
    <property type="match status" value="1"/>
</dbReference>
<comment type="similarity">
    <text evidence="3">Belongs to the histone H3 family.</text>
</comment>
<comment type="subcellular location">
    <subcellularLocation>
        <location evidence="2">Chromosome</location>
    </subcellularLocation>
    <subcellularLocation>
        <location evidence="1">Nucleus</location>
    </subcellularLocation>
</comment>
<dbReference type="GO" id="GO:0000786">
    <property type="term" value="C:nucleosome"/>
    <property type="evidence" value="ECO:0007669"/>
    <property type="project" value="UniProtKB-KW"/>
</dbReference>
<dbReference type="OMA" id="FDDSMLC"/>
<dbReference type="STRING" id="56857.A0A200PUQ5"/>
<dbReference type="GO" id="GO:0046982">
    <property type="term" value="F:protein heterodimerization activity"/>
    <property type="evidence" value="ECO:0007669"/>
    <property type="project" value="InterPro"/>
</dbReference>
<dbReference type="InParanoid" id="A0A200PUQ5"/>
<dbReference type="PANTHER" id="PTHR11426">
    <property type="entry name" value="HISTONE H3"/>
    <property type="match status" value="1"/>
</dbReference>
<evidence type="ECO:0000256" key="6">
    <source>
        <dbReference type="ARBA" id="ARBA00023242"/>
    </source>
</evidence>
<evidence type="ECO:0000313" key="10">
    <source>
        <dbReference type="EMBL" id="OVA01937.1"/>
    </source>
</evidence>
<evidence type="ECO:0000256" key="5">
    <source>
        <dbReference type="ARBA" id="ARBA00023125"/>
    </source>
</evidence>
<evidence type="ECO:0000256" key="2">
    <source>
        <dbReference type="ARBA" id="ARBA00004286"/>
    </source>
</evidence>
<dbReference type="Pfam" id="PF00125">
    <property type="entry name" value="Histone"/>
    <property type="match status" value="1"/>
</dbReference>
<evidence type="ECO:0000256" key="8">
    <source>
        <dbReference type="SAM" id="MobiDB-lite"/>
    </source>
</evidence>
<dbReference type="InterPro" id="IPR000164">
    <property type="entry name" value="Histone_H3/CENP-A"/>
</dbReference>
<evidence type="ECO:0000256" key="3">
    <source>
        <dbReference type="ARBA" id="ARBA00010343"/>
    </source>
</evidence>
<dbReference type="SUPFAM" id="SSF47113">
    <property type="entry name" value="Histone-fold"/>
    <property type="match status" value="1"/>
</dbReference>
<dbReference type="SMART" id="SM00428">
    <property type="entry name" value="H3"/>
    <property type="match status" value="1"/>
</dbReference>